<dbReference type="EMBL" id="LT859958">
    <property type="protein sequence ID" value="SMX54157.1"/>
    <property type="molecule type" value="Genomic_DNA"/>
</dbReference>
<evidence type="ECO:0000313" key="2">
    <source>
        <dbReference type="Proteomes" id="UP000195514"/>
    </source>
</evidence>
<dbReference type="Proteomes" id="UP000195514">
    <property type="component" value="Chromosome I"/>
</dbReference>
<keyword evidence="2" id="KW-1185">Reference proteome</keyword>
<dbReference type="RefSeq" id="WP_087862029.1">
    <property type="nucleotide sequence ID" value="NZ_LT859958.1"/>
</dbReference>
<proteinExistence type="predicted"/>
<name>A0A1Y6K5N8_9CHLR</name>
<dbReference type="Pfam" id="PF14907">
    <property type="entry name" value="NTP_transf_5"/>
    <property type="match status" value="1"/>
</dbReference>
<reference evidence="2" key="1">
    <citation type="submission" date="2017-05" db="EMBL/GenBank/DDBJ databases">
        <authorList>
            <person name="Kirkegaard R."/>
            <person name="Mcilroy J S."/>
        </authorList>
    </citation>
    <scope>NUCLEOTIDE SEQUENCE [LARGE SCALE GENOMIC DNA]</scope>
</reference>
<gene>
    <name evidence="1" type="ORF">CFX1CAM_1092</name>
</gene>
<sequence length="413" mass="47806">MINLLCSLISSERDPQDLNNQLRQFLPKEWELLIDLANKNGLTAILYKFLVKQDLTRIISKKQFEELQERTRITAVNNLILIHEAKQVLEVLHQSNIDVIGLKGLYLIDNIYDDISLRPMADLDLLLKKQDFSKALSILTAIDYHPSTYFNVNAENIDIKHVPPLIKNQKLYLELHWSIAEGDWPFNIDVDGLWQRAVPAPIAGEDAMALSTEDLLLHLCIHFTYQHQLKGNLRGLYDFIKVFEAHQWEINWKMLFQIAKEWRVERIVALTFSLLVDLFGEKIPQDVLPHFKSELVSPELLAEARNQVFSTHDPQAAITPDLARLSSMPGLINKFRLILSRVFLPKATMARLYNTPPTSIKIYLFYPVRFLQLFKSYGITTWKIITKIKAVRVDVVHEEAKQELIKWMEANGS</sequence>
<dbReference type="AlphaFoldDB" id="A0A1Y6K5N8"/>
<evidence type="ECO:0000313" key="1">
    <source>
        <dbReference type="EMBL" id="SMX54157.1"/>
    </source>
</evidence>
<evidence type="ECO:0008006" key="3">
    <source>
        <dbReference type="Google" id="ProtNLM"/>
    </source>
</evidence>
<dbReference type="InterPro" id="IPR039498">
    <property type="entry name" value="NTP_transf_5"/>
</dbReference>
<protein>
    <recommendedName>
        <fullName evidence="3">Nucleotidyltransferase family protein</fullName>
    </recommendedName>
</protein>
<organism evidence="1 2">
    <name type="scientific">Candidatus Brevifilum fermentans</name>
    <dbReference type="NCBI Taxonomy" id="1986204"/>
    <lineage>
        <taxon>Bacteria</taxon>
        <taxon>Bacillati</taxon>
        <taxon>Chloroflexota</taxon>
        <taxon>Anaerolineae</taxon>
        <taxon>Anaerolineales</taxon>
        <taxon>Anaerolineaceae</taxon>
        <taxon>Candidatus Brevifilum</taxon>
    </lineage>
</organism>
<dbReference type="KEGG" id="abat:CFX1CAM_1092"/>
<accession>A0A1Y6K5N8</accession>